<dbReference type="GO" id="GO:0046353">
    <property type="term" value="F:aminoglycoside 3-N-acetyltransferase activity"/>
    <property type="evidence" value="ECO:0007669"/>
    <property type="project" value="UniProtKB-EC"/>
</dbReference>
<accession>A0A1Y5FAW7</accession>
<dbReference type="EMBL" id="MAAO01000004">
    <property type="protein sequence ID" value="OUR98840.1"/>
    <property type="molecule type" value="Genomic_DNA"/>
</dbReference>
<dbReference type="Pfam" id="PF02522">
    <property type="entry name" value="Antibiotic_NAT"/>
    <property type="match status" value="1"/>
</dbReference>
<dbReference type="Proteomes" id="UP000196531">
    <property type="component" value="Unassembled WGS sequence"/>
</dbReference>
<evidence type="ECO:0000313" key="3">
    <source>
        <dbReference type="EMBL" id="OUR98840.1"/>
    </source>
</evidence>
<dbReference type="AlphaFoldDB" id="A0A1Y5FAW7"/>
<proteinExistence type="inferred from homology"/>
<dbReference type="InterPro" id="IPR003679">
    <property type="entry name" value="Amioglycoside_AcTrfase"/>
</dbReference>
<dbReference type="InterPro" id="IPR028345">
    <property type="entry name" value="Antibiotic_NAT-like"/>
</dbReference>
<reference evidence="4" key="1">
    <citation type="journal article" date="2017" name="Proc. Natl. Acad. Sci. U.S.A.">
        <title>Simulation of Deepwater Horizon oil plume reveals substrate specialization within a complex community of hydrocarbon-degraders.</title>
        <authorList>
            <person name="Hu P."/>
            <person name="Dubinsky E.A."/>
            <person name="Probst A.J."/>
            <person name="Wang J."/>
            <person name="Sieber C.M.K."/>
            <person name="Tom L.M."/>
            <person name="Gardinali P."/>
            <person name="Banfield J.F."/>
            <person name="Atlas R.M."/>
            <person name="Andersen G.L."/>
        </authorList>
    </citation>
    <scope>NUCLEOTIDE SEQUENCE [LARGE SCALE GENOMIC DNA]</scope>
</reference>
<sequence>MSEKIKKMSELIAMKTKGSLASVHMDFAGLIRLGETNEERLENFFSLIDLSCISGANIMIPTFSYSYPKNQIYDILNTPSSVGFVTEFLRKKFSSYRTADPLFSYILPRREESPHFEVKDSESFGEDSLIAELFNLNGYICSIGDVFHNSPTEIHYLEKLMKVEYRTNKLFSGQTIDKNGLVHKNDSNFYCRDLNYDLGSDLTRLEKDLKSAGLVEKWFVDGLEFEIEAIKIQDMYSFLQAKIKEDHFYVCSNPTVKSENFTDRRKKWSQTK</sequence>
<keyword evidence="2" id="KW-0808">Transferase</keyword>
<evidence type="ECO:0000256" key="1">
    <source>
        <dbReference type="ARBA" id="ARBA00012882"/>
    </source>
</evidence>
<protein>
    <recommendedName>
        <fullName evidence="1 2">Aminoglycoside N(3)-acetyltransferase</fullName>
        <ecNumber evidence="2">2.3.1.-</ecNumber>
    </recommendedName>
</protein>
<comment type="catalytic activity">
    <reaction evidence="2">
        <text>a 2-deoxystreptamine antibiotic + acetyl-CoA = an N(3)-acetyl-2-deoxystreptamine antibiotic + CoA + H(+)</text>
        <dbReference type="Rhea" id="RHEA:12665"/>
        <dbReference type="ChEBI" id="CHEBI:15378"/>
        <dbReference type="ChEBI" id="CHEBI:57287"/>
        <dbReference type="ChEBI" id="CHEBI:57288"/>
        <dbReference type="ChEBI" id="CHEBI:57921"/>
        <dbReference type="ChEBI" id="CHEBI:77452"/>
        <dbReference type="EC" id="2.3.1.81"/>
    </reaction>
</comment>
<comment type="similarity">
    <text evidence="2">Belongs to the antibiotic N-acetyltransferase family.</text>
</comment>
<evidence type="ECO:0000313" key="4">
    <source>
        <dbReference type="Proteomes" id="UP000196531"/>
    </source>
</evidence>
<dbReference type="EC" id="2.3.1.-" evidence="2"/>
<gene>
    <name evidence="3" type="ORF">A9Q84_05350</name>
</gene>
<dbReference type="SUPFAM" id="SSF110710">
    <property type="entry name" value="TTHA0583/YokD-like"/>
    <property type="match status" value="1"/>
</dbReference>
<dbReference type="GO" id="GO:0046677">
    <property type="term" value="P:response to antibiotic"/>
    <property type="evidence" value="ECO:0007669"/>
    <property type="project" value="UniProtKB-KW"/>
</dbReference>
<organism evidence="3 4">
    <name type="scientific">Halobacteriovorax marinus</name>
    <dbReference type="NCBI Taxonomy" id="97084"/>
    <lineage>
        <taxon>Bacteria</taxon>
        <taxon>Pseudomonadati</taxon>
        <taxon>Bdellovibrionota</taxon>
        <taxon>Bacteriovoracia</taxon>
        <taxon>Bacteriovoracales</taxon>
        <taxon>Halobacteriovoraceae</taxon>
        <taxon>Halobacteriovorax</taxon>
    </lineage>
</organism>
<comment type="caution">
    <text evidence="3">The sequence shown here is derived from an EMBL/GenBank/DDBJ whole genome shotgun (WGS) entry which is preliminary data.</text>
</comment>
<name>A0A1Y5FAW7_9BACT</name>
<keyword evidence="2" id="KW-0012">Acyltransferase</keyword>
<evidence type="ECO:0000256" key="2">
    <source>
        <dbReference type="RuleBase" id="RU365031"/>
    </source>
</evidence>
<keyword evidence="2" id="KW-0046">Antibiotic resistance</keyword>